<dbReference type="InterPro" id="IPR011009">
    <property type="entry name" value="Kinase-like_dom_sf"/>
</dbReference>
<organism evidence="2 3">
    <name type="scientific">Gigaspora margarita</name>
    <dbReference type="NCBI Taxonomy" id="4874"/>
    <lineage>
        <taxon>Eukaryota</taxon>
        <taxon>Fungi</taxon>
        <taxon>Fungi incertae sedis</taxon>
        <taxon>Mucoromycota</taxon>
        <taxon>Glomeromycotina</taxon>
        <taxon>Glomeromycetes</taxon>
        <taxon>Diversisporales</taxon>
        <taxon>Gigasporaceae</taxon>
        <taxon>Gigaspora</taxon>
    </lineage>
</organism>
<dbReference type="GO" id="GO:0005524">
    <property type="term" value="F:ATP binding"/>
    <property type="evidence" value="ECO:0007669"/>
    <property type="project" value="InterPro"/>
</dbReference>
<keyword evidence="3" id="KW-1185">Reference proteome</keyword>
<dbReference type="OrthoDB" id="2433668at2759"/>
<proteinExistence type="predicted"/>
<evidence type="ECO:0000259" key="1">
    <source>
        <dbReference type="PROSITE" id="PS50011"/>
    </source>
</evidence>
<dbReference type="Proteomes" id="UP000439903">
    <property type="component" value="Unassembled WGS sequence"/>
</dbReference>
<keyword evidence="2" id="KW-0808">Transferase</keyword>
<accession>A0A8H4ALD1</accession>
<dbReference type="GO" id="GO:0004674">
    <property type="term" value="F:protein serine/threonine kinase activity"/>
    <property type="evidence" value="ECO:0007669"/>
    <property type="project" value="TreeGrafter"/>
</dbReference>
<dbReference type="PANTHER" id="PTHR44329">
    <property type="entry name" value="SERINE/THREONINE-PROTEIN KINASE TNNI3K-RELATED"/>
    <property type="match status" value="1"/>
</dbReference>
<evidence type="ECO:0000313" key="2">
    <source>
        <dbReference type="EMBL" id="KAF0508852.1"/>
    </source>
</evidence>
<dbReference type="AlphaFoldDB" id="A0A8H4ALD1"/>
<protein>
    <submittedName>
        <fullName evidence="2">Kinase-like protein</fullName>
    </submittedName>
</protein>
<dbReference type="InterPro" id="IPR000719">
    <property type="entry name" value="Prot_kinase_dom"/>
</dbReference>
<dbReference type="InterPro" id="IPR001245">
    <property type="entry name" value="Ser-Thr/Tyr_kinase_cat_dom"/>
</dbReference>
<feature type="domain" description="Protein kinase" evidence="1">
    <location>
        <begin position="1"/>
        <end position="133"/>
    </location>
</feature>
<name>A0A8H4ALD1_GIGMA</name>
<keyword evidence="2" id="KW-0418">Kinase</keyword>
<evidence type="ECO:0000313" key="3">
    <source>
        <dbReference type="Proteomes" id="UP000439903"/>
    </source>
</evidence>
<gene>
    <name evidence="2" type="ORF">F8M41_018697</name>
</gene>
<dbReference type="Gene3D" id="1.10.510.10">
    <property type="entry name" value="Transferase(Phosphotransferase) domain 1"/>
    <property type="match status" value="1"/>
</dbReference>
<comment type="caution">
    <text evidence="2">The sequence shown here is derived from an EMBL/GenBank/DDBJ whole genome shotgun (WGS) entry which is preliminary data.</text>
</comment>
<dbReference type="EMBL" id="WTPW01000461">
    <property type="protein sequence ID" value="KAF0508852.1"/>
    <property type="molecule type" value="Genomic_DNA"/>
</dbReference>
<sequence length="141" mass="16394">MIITDFGLSKSLYDSTESISSGAYGRCEYCDPNYLQEPLKYKWDEKSDIYSIGALFWELSSGVLPFKDFKNSPTKISNRLLKSQREHSVEGTPIDSQNIYAAAWDGNPYNRPDIYEIRDKLNQIRRKFEHVLLLFLNQNVK</sequence>
<reference evidence="2 3" key="1">
    <citation type="journal article" date="2019" name="Environ. Microbiol.">
        <title>At the nexus of three kingdoms: the genome of the mycorrhizal fungus Gigaspora margarita provides insights into plant, endobacterial and fungal interactions.</title>
        <authorList>
            <person name="Venice F."/>
            <person name="Ghignone S."/>
            <person name="Salvioli di Fossalunga A."/>
            <person name="Amselem J."/>
            <person name="Novero M."/>
            <person name="Xianan X."/>
            <person name="Sedzielewska Toro K."/>
            <person name="Morin E."/>
            <person name="Lipzen A."/>
            <person name="Grigoriev I.V."/>
            <person name="Henrissat B."/>
            <person name="Martin F.M."/>
            <person name="Bonfante P."/>
        </authorList>
    </citation>
    <scope>NUCLEOTIDE SEQUENCE [LARGE SCALE GENOMIC DNA]</scope>
    <source>
        <strain evidence="2 3">BEG34</strain>
    </source>
</reference>
<dbReference type="PROSITE" id="PS50011">
    <property type="entry name" value="PROTEIN_KINASE_DOM"/>
    <property type="match status" value="1"/>
</dbReference>
<dbReference type="Pfam" id="PF07714">
    <property type="entry name" value="PK_Tyr_Ser-Thr"/>
    <property type="match status" value="1"/>
</dbReference>
<dbReference type="SUPFAM" id="SSF56112">
    <property type="entry name" value="Protein kinase-like (PK-like)"/>
    <property type="match status" value="1"/>
</dbReference>
<dbReference type="InterPro" id="IPR051681">
    <property type="entry name" value="Ser/Thr_Kinases-Pseudokinases"/>
</dbReference>